<organism evidence="15 16">
    <name type="scientific">Pogonophryne albipinna</name>
    <dbReference type="NCBI Taxonomy" id="1090488"/>
    <lineage>
        <taxon>Eukaryota</taxon>
        <taxon>Metazoa</taxon>
        <taxon>Chordata</taxon>
        <taxon>Craniata</taxon>
        <taxon>Vertebrata</taxon>
        <taxon>Euteleostomi</taxon>
        <taxon>Actinopterygii</taxon>
        <taxon>Neopterygii</taxon>
        <taxon>Teleostei</taxon>
        <taxon>Neoteleostei</taxon>
        <taxon>Acanthomorphata</taxon>
        <taxon>Eupercaria</taxon>
        <taxon>Perciformes</taxon>
        <taxon>Notothenioidei</taxon>
        <taxon>Pogonophryne</taxon>
    </lineage>
</organism>
<dbReference type="Pfam" id="PF13851">
    <property type="entry name" value="GAS"/>
    <property type="match status" value="1"/>
</dbReference>
<dbReference type="InterPro" id="IPR039308">
    <property type="entry name" value="GAS8"/>
</dbReference>
<feature type="coiled-coil region" evidence="13">
    <location>
        <begin position="258"/>
        <end position="285"/>
    </location>
</feature>
<dbReference type="InterPro" id="IPR025593">
    <property type="entry name" value="GAS8_dom"/>
</dbReference>
<keyword evidence="9" id="KW-0969">Cilium</keyword>
<dbReference type="InterPro" id="IPR007110">
    <property type="entry name" value="Ig-like_dom"/>
</dbReference>
<evidence type="ECO:0000256" key="1">
    <source>
        <dbReference type="ARBA" id="ARBA00004230"/>
    </source>
</evidence>
<evidence type="ECO:0000256" key="5">
    <source>
        <dbReference type="ARBA" id="ARBA00022490"/>
    </source>
</evidence>
<evidence type="ECO:0000256" key="12">
    <source>
        <dbReference type="ARBA" id="ARBA00031568"/>
    </source>
</evidence>
<dbReference type="GO" id="GO:0031514">
    <property type="term" value="C:motile cilium"/>
    <property type="evidence" value="ECO:0007669"/>
    <property type="project" value="UniProtKB-SubCell"/>
</dbReference>
<keyword evidence="16" id="KW-1185">Reference proteome</keyword>
<evidence type="ECO:0000259" key="14">
    <source>
        <dbReference type="PROSITE" id="PS50835"/>
    </source>
</evidence>
<dbReference type="PANTHER" id="PTHR31543">
    <property type="entry name" value="DYNEIN REGULATORY COMPLEX SUBUNIT 4"/>
    <property type="match status" value="1"/>
</dbReference>
<dbReference type="PANTHER" id="PTHR31543:SF0">
    <property type="entry name" value="DYNEIN REGULATORY COMPLEX SUBUNIT 4"/>
    <property type="match status" value="1"/>
</dbReference>
<dbReference type="EMBL" id="JAPTMU010000372">
    <property type="protein sequence ID" value="KAJ4918934.1"/>
    <property type="molecule type" value="Genomic_DNA"/>
</dbReference>
<evidence type="ECO:0000256" key="10">
    <source>
        <dbReference type="ARBA" id="ARBA00023212"/>
    </source>
</evidence>
<evidence type="ECO:0000256" key="7">
    <source>
        <dbReference type="ARBA" id="ARBA00022846"/>
    </source>
</evidence>
<comment type="subcellular location">
    <subcellularLocation>
        <location evidence="1">Cell projection</location>
        <location evidence="1">Cilium</location>
        <location evidence="1">Flagellum</location>
    </subcellularLocation>
    <subcellularLocation>
        <location evidence="2">Cytoplasm</location>
        <location evidence="2">Cytoskeleton</location>
    </subcellularLocation>
</comment>
<keyword evidence="5" id="KW-0963">Cytoplasm</keyword>
<evidence type="ECO:0000256" key="6">
    <source>
        <dbReference type="ARBA" id="ARBA00022701"/>
    </source>
</evidence>
<evidence type="ECO:0000256" key="11">
    <source>
        <dbReference type="ARBA" id="ARBA00023273"/>
    </source>
</evidence>
<evidence type="ECO:0000256" key="4">
    <source>
        <dbReference type="ARBA" id="ARBA00021301"/>
    </source>
</evidence>
<feature type="coiled-coil region" evidence="13">
    <location>
        <begin position="477"/>
        <end position="592"/>
    </location>
</feature>
<keyword evidence="8 13" id="KW-0175">Coiled coil</keyword>
<dbReference type="GO" id="GO:0008017">
    <property type="term" value="F:microtubule binding"/>
    <property type="evidence" value="ECO:0007669"/>
    <property type="project" value="InterPro"/>
</dbReference>
<dbReference type="GO" id="GO:0031267">
    <property type="term" value="F:small GTPase binding"/>
    <property type="evidence" value="ECO:0007669"/>
    <property type="project" value="InterPro"/>
</dbReference>
<evidence type="ECO:0000256" key="8">
    <source>
        <dbReference type="ARBA" id="ARBA00023054"/>
    </source>
</evidence>
<evidence type="ECO:0000313" key="15">
    <source>
        <dbReference type="EMBL" id="KAJ4918934.1"/>
    </source>
</evidence>
<evidence type="ECO:0000256" key="13">
    <source>
        <dbReference type="SAM" id="Coils"/>
    </source>
</evidence>
<dbReference type="GO" id="GO:0048870">
    <property type="term" value="P:cell motility"/>
    <property type="evidence" value="ECO:0007669"/>
    <property type="project" value="InterPro"/>
</dbReference>
<comment type="caution">
    <text evidence="15">The sequence shown here is derived from an EMBL/GenBank/DDBJ whole genome shotgun (WGS) entry which is preliminary data.</text>
</comment>
<dbReference type="Proteomes" id="UP001219934">
    <property type="component" value="Unassembled WGS sequence"/>
</dbReference>
<evidence type="ECO:0000256" key="2">
    <source>
        <dbReference type="ARBA" id="ARBA00004245"/>
    </source>
</evidence>
<evidence type="ECO:0000256" key="9">
    <source>
        <dbReference type="ARBA" id="ARBA00023069"/>
    </source>
</evidence>
<keyword evidence="10" id="KW-0206">Cytoskeleton</keyword>
<evidence type="ECO:0000256" key="3">
    <source>
        <dbReference type="ARBA" id="ARBA00009859"/>
    </source>
</evidence>
<dbReference type="AlphaFoldDB" id="A0AAD6A5Q8"/>
<accession>A0AAD6A5Q8</accession>
<dbReference type="GO" id="GO:0005874">
    <property type="term" value="C:microtubule"/>
    <property type="evidence" value="ECO:0007669"/>
    <property type="project" value="UniProtKB-KW"/>
</dbReference>
<keyword evidence="11" id="KW-0966">Cell projection</keyword>
<feature type="domain" description="Ig-like" evidence="14">
    <location>
        <begin position="1"/>
        <end position="67"/>
    </location>
</feature>
<reference evidence="15" key="1">
    <citation type="submission" date="2022-11" db="EMBL/GenBank/DDBJ databases">
        <title>Chromosome-level genome of Pogonophryne albipinna.</title>
        <authorList>
            <person name="Jo E."/>
        </authorList>
    </citation>
    <scope>NUCLEOTIDE SEQUENCE</scope>
    <source>
        <strain evidence="15">SGF0006</strain>
        <tissue evidence="15">Muscle</tissue>
    </source>
</reference>
<name>A0AAD6A5Q8_9TELE</name>
<protein>
    <recommendedName>
        <fullName evidence="4">Dynein regulatory complex subunit 4</fullName>
    </recommendedName>
    <alternativeName>
        <fullName evidence="12">Growth arrest-specific protein 8</fullName>
    </alternativeName>
</protein>
<dbReference type="PROSITE" id="PS50835">
    <property type="entry name" value="IG_LIKE"/>
    <property type="match status" value="1"/>
</dbReference>
<sequence>MKATLPCPHKKGDVTWSWHMDGNGKTLPLVTIENDKVNIIDRRFGSGSDNSLVIENVTPDLGKMYFCNKVRIYLEVMKDPNMVDPEAGYKIVTQRNKGLGVDSGQEGITAEPENQPRSDFWKVPVGVVVGAALVLLGIITLRHFSKNREERNPNEDEAEPERIYEEIKDSEHQPGREPYGSPYYWTSINEMPTTQYNNNKYNSVNTPAAEGGSREECVYHLAPYFHFTQEISANKLLPPKTKSKKVVKGKSSAVVDGLSTDEMSKDQLEEHIIRLREELDREREERSYFQLERDKIQRHRVEITVYKQKLKHVLSEQHNTVSGLKIDGVSSSGLIRLQNAEKELGLRRDTHGLQGDFWEKKLHNENCIKELKLKHQVELMELTNTFDKRFRDIEVKYHKKTEALIQAEGKRRRAEVLEVEDRMKSRVVALMEDQERALRGAEEYYSAVQSKLMGDQKLLKEELAAVTKLQVRSDKDLSSAQQENRKLSDALQEAQQTLPALHRQLQEDQQAKNKMVASRARVKLMDQELRDLTVEHELLLQAFEKVEQERDDLLQNQTQTLLDVQQRSGLKQLLLERKMAALTETVEKKEAQLCAALSASKDILESKQVTIDDLQGGLARDCKEYDELLRSCQEKTRSLGVDFPFRPSQLILGGKDSPGT</sequence>
<keyword evidence="7" id="KW-0282">Flagellum</keyword>
<comment type="similarity">
    <text evidence="3">Belongs to the DRC4 family.</text>
</comment>
<evidence type="ECO:0000313" key="16">
    <source>
        <dbReference type="Proteomes" id="UP001219934"/>
    </source>
</evidence>
<keyword evidence="6" id="KW-0493">Microtubule</keyword>
<proteinExistence type="inferred from homology"/>
<dbReference type="GO" id="GO:0005794">
    <property type="term" value="C:Golgi apparatus"/>
    <property type="evidence" value="ECO:0007669"/>
    <property type="project" value="TreeGrafter"/>
</dbReference>
<gene>
    <name evidence="15" type="ORF">JOQ06_022086</name>
</gene>